<evidence type="ECO:0000256" key="1">
    <source>
        <dbReference type="ARBA" id="ARBA00008954"/>
    </source>
</evidence>
<dbReference type="GO" id="GO:0030170">
    <property type="term" value="F:pyridoxal phosphate binding"/>
    <property type="evidence" value="ECO:0007669"/>
    <property type="project" value="InterPro"/>
</dbReference>
<keyword evidence="4 5" id="KW-0663">Pyridoxal phosphate</keyword>
<dbReference type="EMBL" id="FQUL01000016">
    <property type="protein sequence ID" value="SHE68249.1"/>
    <property type="molecule type" value="Genomic_DNA"/>
</dbReference>
<evidence type="ECO:0000256" key="4">
    <source>
        <dbReference type="ARBA" id="ARBA00022898"/>
    </source>
</evidence>
<dbReference type="Gene3D" id="3.90.1150.10">
    <property type="entry name" value="Aspartate Aminotransferase, domain 1"/>
    <property type="match status" value="1"/>
</dbReference>
<dbReference type="InterPro" id="IPR015424">
    <property type="entry name" value="PyrdxlP-dep_Trfase"/>
</dbReference>
<dbReference type="InterPro" id="IPR049704">
    <property type="entry name" value="Aminotrans_3_PPA_site"/>
</dbReference>
<dbReference type="AlphaFoldDB" id="A0A1M4VGY5"/>
<dbReference type="STRING" id="1121881.SAMN02745225_01324"/>
<comment type="similarity">
    <text evidence="1 5">Belongs to the class-III pyridoxal-phosphate-dependent aminotransferase family.</text>
</comment>
<dbReference type="PANTHER" id="PTHR43094:SF1">
    <property type="entry name" value="AMINOTRANSFERASE CLASS-III"/>
    <property type="match status" value="1"/>
</dbReference>
<dbReference type="GO" id="GO:0008483">
    <property type="term" value="F:transaminase activity"/>
    <property type="evidence" value="ECO:0007669"/>
    <property type="project" value="UniProtKB-KW"/>
</dbReference>
<evidence type="ECO:0000256" key="5">
    <source>
        <dbReference type="RuleBase" id="RU003560"/>
    </source>
</evidence>
<dbReference type="InterPro" id="IPR015422">
    <property type="entry name" value="PyrdxlP-dep_Trfase_small"/>
</dbReference>
<sequence>MYEYDDKRLEHLREAAKRHLWMHFTRMSTFEEEDLPIMVRGEGAYVWDASGKRYLDGLSGLFVSQLGHGRTELAEAASKQASTLAYFPVWSYAHTPAVELAEKLASLAPGDLNRVFFTTGGGEAVEAAYKLARQYFAARGKHHKYKVISRNIAYHGASLGALAITGLPAYKEPFEPLLPGARKVANTNEYRCKDCAWKGSCTLRCADDIERVIQYEGADTVALVYLEPVQNGGGCFTPPPGYFERVREICDEYDVLLVSDEVITAFGRLGHYFGAERYGYMPDMITCAKGMTSGYAPIGAMIASDRLMEPFLHGKNTYLHGITYGGHPVAAAVALANLEVFEREQINDHVLANEELFRSKLESLKDIPIVGEVRGAGYFYALELVKDQETKGLFSDEESEHLLRGFLSRELLDKGLICRSDDRGEPVVQLAPPLICTAEQFDEIIEILRPVLERAAEMIVS</sequence>
<dbReference type="SUPFAM" id="SSF53383">
    <property type="entry name" value="PLP-dependent transferases"/>
    <property type="match status" value="1"/>
</dbReference>
<organism evidence="6 7">
    <name type="scientific">Ferrithrix thermotolerans DSM 19514</name>
    <dbReference type="NCBI Taxonomy" id="1121881"/>
    <lineage>
        <taxon>Bacteria</taxon>
        <taxon>Bacillati</taxon>
        <taxon>Actinomycetota</taxon>
        <taxon>Acidimicrobiia</taxon>
        <taxon>Acidimicrobiales</taxon>
        <taxon>Acidimicrobiaceae</taxon>
        <taxon>Ferrithrix</taxon>
    </lineage>
</organism>
<reference evidence="7" key="1">
    <citation type="submission" date="2016-11" db="EMBL/GenBank/DDBJ databases">
        <authorList>
            <person name="Varghese N."/>
            <person name="Submissions S."/>
        </authorList>
    </citation>
    <scope>NUCLEOTIDE SEQUENCE [LARGE SCALE GENOMIC DNA]</scope>
    <source>
        <strain evidence="7">DSM 19514</strain>
    </source>
</reference>
<dbReference type="InterPro" id="IPR005814">
    <property type="entry name" value="Aminotrans_3"/>
</dbReference>
<keyword evidence="2 6" id="KW-0032">Aminotransferase</keyword>
<accession>A0A1M4VGY5</accession>
<dbReference type="Gene3D" id="3.40.640.10">
    <property type="entry name" value="Type I PLP-dependent aspartate aminotransferase-like (Major domain)"/>
    <property type="match status" value="1"/>
</dbReference>
<protein>
    <submittedName>
        <fullName evidence="6">Adenosylmethionine-8-amino-7-oxononanoate aminotransferase</fullName>
    </submittedName>
</protein>
<gene>
    <name evidence="6" type="ORF">SAMN02745225_01324</name>
</gene>
<evidence type="ECO:0000313" key="7">
    <source>
        <dbReference type="Proteomes" id="UP000184295"/>
    </source>
</evidence>
<dbReference type="Proteomes" id="UP000184295">
    <property type="component" value="Unassembled WGS sequence"/>
</dbReference>
<dbReference type="PROSITE" id="PS00600">
    <property type="entry name" value="AA_TRANSFER_CLASS_3"/>
    <property type="match status" value="1"/>
</dbReference>
<evidence type="ECO:0000256" key="3">
    <source>
        <dbReference type="ARBA" id="ARBA00022679"/>
    </source>
</evidence>
<dbReference type="NCBIfam" id="NF005102">
    <property type="entry name" value="PRK06541.1"/>
    <property type="match status" value="1"/>
</dbReference>
<dbReference type="FunFam" id="3.40.640.10:FF:000014">
    <property type="entry name" value="Adenosylmethionine-8-amino-7-oxononanoate aminotransferase, probable"/>
    <property type="match status" value="1"/>
</dbReference>
<proteinExistence type="inferred from homology"/>
<name>A0A1M4VGY5_9ACTN</name>
<dbReference type="InterPro" id="IPR015421">
    <property type="entry name" value="PyrdxlP-dep_Trfase_major"/>
</dbReference>
<evidence type="ECO:0000313" key="6">
    <source>
        <dbReference type="EMBL" id="SHE68249.1"/>
    </source>
</evidence>
<dbReference type="PANTHER" id="PTHR43094">
    <property type="entry name" value="AMINOTRANSFERASE"/>
    <property type="match status" value="1"/>
</dbReference>
<keyword evidence="7" id="KW-1185">Reference proteome</keyword>
<dbReference type="CDD" id="cd00610">
    <property type="entry name" value="OAT_like"/>
    <property type="match status" value="1"/>
</dbReference>
<dbReference type="Pfam" id="PF00202">
    <property type="entry name" value="Aminotran_3"/>
    <property type="match status" value="1"/>
</dbReference>
<evidence type="ECO:0000256" key="2">
    <source>
        <dbReference type="ARBA" id="ARBA00022576"/>
    </source>
</evidence>
<keyword evidence="3 6" id="KW-0808">Transferase</keyword>